<dbReference type="AlphaFoldDB" id="A0A1H0Z8Y1"/>
<keyword evidence="8 12" id="KW-0472">Membrane</keyword>
<keyword evidence="3" id="KW-0813">Transport</keyword>
<dbReference type="OrthoDB" id="213767at2157"/>
<keyword evidence="7" id="KW-0560">Oxidoreductase</keyword>
<evidence type="ECO:0000256" key="12">
    <source>
        <dbReference type="SAM" id="Phobius"/>
    </source>
</evidence>
<reference evidence="14" key="1">
    <citation type="submission" date="2016-10" db="EMBL/GenBank/DDBJ databases">
        <authorList>
            <person name="de Groot N.N."/>
        </authorList>
    </citation>
    <scope>NUCLEOTIDE SEQUENCE [LARGE SCALE GENOMIC DNA]</scope>
    <source>
        <strain evidence="14">CGMCC 1.12397</strain>
    </source>
</reference>
<dbReference type="InterPro" id="IPR012187">
    <property type="entry name" value="Disulphide_bond_form_BdbC"/>
</dbReference>
<feature type="transmembrane region" description="Helical" evidence="12">
    <location>
        <begin position="40"/>
        <end position="58"/>
    </location>
</feature>
<evidence type="ECO:0000256" key="10">
    <source>
        <dbReference type="ARBA" id="ARBA00023186"/>
    </source>
</evidence>
<dbReference type="InterPro" id="IPR003752">
    <property type="entry name" value="DiS_bond_form_DsbB/BdbC"/>
</dbReference>
<dbReference type="SUPFAM" id="SSF158442">
    <property type="entry name" value="DsbB-like"/>
    <property type="match status" value="1"/>
</dbReference>
<feature type="transmembrane region" description="Helical" evidence="12">
    <location>
        <begin position="117"/>
        <end position="135"/>
    </location>
</feature>
<dbReference type="PANTHER" id="PTHR43469:SF1">
    <property type="entry name" value="SPBETA PROPHAGE-DERIVED DISULFIDE BOND FORMATION PROTEIN B"/>
    <property type="match status" value="1"/>
</dbReference>
<evidence type="ECO:0000256" key="7">
    <source>
        <dbReference type="ARBA" id="ARBA00023002"/>
    </source>
</evidence>
<protein>
    <submittedName>
        <fullName evidence="13">Disulfide bond formation protein B</fullName>
    </submittedName>
    <submittedName>
        <fullName evidence="14">Disulfide bond formation protein DsbB</fullName>
    </submittedName>
</protein>
<evidence type="ECO:0000313" key="13">
    <source>
        <dbReference type="EMBL" id="RDI72889.1"/>
    </source>
</evidence>
<dbReference type="RefSeq" id="WP_092533988.1">
    <property type="nucleotide sequence ID" value="NZ_FNKQ01000001.1"/>
</dbReference>
<dbReference type="GO" id="GO:0015035">
    <property type="term" value="F:protein-disulfide reductase activity"/>
    <property type="evidence" value="ECO:0007669"/>
    <property type="project" value="InterPro"/>
</dbReference>
<comment type="subcellular location">
    <subcellularLocation>
        <location evidence="1">Membrane</location>
        <topology evidence="1">Multi-pass membrane protein</topology>
    </subcellularLocation>
</comment>
<evidence type="ECO:0000256" key="5">
    <source>
        <dbReference type="ARBA" id="ARBA00022982"/>
    </source>
</evidence>
<proteinExistence type="inferred from homology"/>
<dbReference type="EMBL" id="FNKQ01000001">
    <property type="protein sequence ID" value="SDQ23903.1"/>
    <property type="molecule type" value="Genomic_DNA"/>
</dbReference>
<sequence length="149" mass="15520">MATRRTRAVLAGATTVAAVATAGSLYFSLGLGLVPCELCWYQRILMYPLVVVLGVAAVERRAEVYRTVLPLSGLGAVVAAYHVYLQVAPGGGTCSLGGGCASIQYTMLGGLLTIPRLSLVAFVLITGLTATLAFAREDAWAANARRSIS</sequence>
<dbReference type="Proteomes" id="UP000199289">
    <property type="component" value="Unassembled WGS sequence"/>
</dbReference>
<keyword evidence="10" id="KW-0143">Chaperone</keyword>
<keyword evidence="11" id="KW-0676">Redox-active center</keyword>
<dbReference type="Pfam" id="PF02600">
    <property type="entry name" value="DsbB"/>
    <property type="match status" value="1"/>
</dbReference>
<reference evidence="13 16" key="3">
    <citation type="submission" date="2018-07" db="EMBL/GenBank/DDBJ databases">
        <title>Genome sequence of extremly halophilic archaeon Halopelagius longus strain BC12-B1.</title>
        <authorList>
            <person name="Zhang X."/>
        </authorList>
    </citation>
    <scope>NUCLEOTIDE SEQUENCE [LARGE SCALE GENOMIC DNA]</scope>
    <source>
        <strain evidence="13 16">BC12-B1</strain>
    </source>
</reference>
<name>A0A1H0Z8Y1_9EURY</name>
<evidence type="ECO:0000256" key="3">
    <source>
        <dbReference type="ARBA" id="ARBA00022448"/>
    </source>
</evidence>
<evidence type="ECO:0000256" key="1">
    <source>
        <dbReference type="ARBA" id="ARBA00004141"/>
    </source>
</evidence>
<dbReference type="InterPro" id="IPR023380">
    <property type="entry name" value="DsbB-like_sf"/>
</dbReference>
<dbReference type="GO" id="GO:0006457">
    <property type="term" value="P:protein folding"/>
    <property type="evidence" value="ECO:0007669"/>
    <property type="project" value="InterPro"/>
</dbReference>
<accession>A0A1H0Z8Y1</accession>
<dbReference type="EMBL" id="QQST01000001">
    <property type="protein sequence ID" value="RDI72889.1"/>
    <property type="molecule type" value="Genomic_DNA"/>
</dbReference>
<dbReference type="Gene3D" id="1.20.1550.10">
    <property type="entry name" value="DsbB-like"/>
    <property type="match status" value="1"/>
</dbReference>
<keyword evidence="16" id="KW-1185">Reference proteome</keyword>
<evidence type="ECO:0000313" key="16">
    <source>
        <dbReference type="Proteomes" id="UP000255421"/>
    </source>
</evidence>
<evidence type="ECO:0000313" key="15">
    <source>
        <dbReference type="Proteomes" id="UP000199289"/>
    </source>
</evidence>
<reference evidence="15" key="2">
    <citation type="submission" date="2016-10" db="EMBL/GenBank/DDBJ databases">
        <authorList>
            <person name="Varghese N."/>
            <person name="Submissions S."/>
        </authorList>
    </citation>
    <scope>NUCLEOTIDE SEQUENCE [LARGE SCALE GENOMIC DNA]</scope>
    <source>
        <strain evidence="15">CGMCC 1.12397</strain>
    </source>
</reference>
<dbReference type="GO" id="GO:0016020">
    <property type="term" value="C:membrane"/>
    <property type="evidence" value="ECO:0007669"/>
    <property type="project" value="UniProtKB-SubCell"/>
</dbReference>
<evidence type="ECO:0000256" key="8">
    <source>
        <dbReference type="ARBA" id="ARBA00023136"/>
    </source>
</evidence>
<dbReference type="PIRSF" id="PIRSF036659">
    <property type="entry name" value="BdbC"/>
    <property type="match status" value="1"/>
</dbReference>
<feature type="transmembrane region" description="Helical" evidence="12">
    <location>
        <begin position="65"/>
        <end position="84"/>
    </location>
</feature>
<dbReference type="PANTHER" id="PTHR43469">
    <property type="entry name" value="DISULFIDE FORMATION PROTEIN-RELATED"/>
    <property type="match status" value="1"/>
</dbReference>
<evidence type="ECO:0000256" key="2">
    <source>
        <dbReference type="ARBA" id="ARBA00007602"/>
    </source>
</evidence>
<comment type="similarity">
    <text evidence="2">Belongs to the DsbB family. BdbC subfamily.</text>
</comment>
<evidence type="ECO:0000256" key="9">
    <source>
        <dbReference type="ARBA" id="ARBA00023157"/>
    </source>
</evidence>
<keyword evidence="4 12" id="KW-0812">Transmembrane</keyword>
<dbReference type="Proteomes" id="UP000255421">
    <property type="component" value="Unassembled WGS sequence"/>
</dbReference>
<keyword evidence="9" id="KW-1015">Disulfide bond</keyword>
<gene>
    <name evidence="13" type="ORF">DWB78_14800</name>
    <name evidence="14" type="ORF">SAMN05216278_1086</name>
</gene>
<evidence type="ECO:0000256" key="11">
    <source>
        <dbReference type="ARBA" id="ARBA00023284"/>
    </source>
</evidence>
<organism evidence="14 15">
    <name type="scientific">Halopelagius longus</name>
    <dbReference type="NCBI Taxonomy" id="1236180"/>
    <lineage>
        <taxon>Archaea</taxon>
        <taxon>Methanobacteriati</taxon>
        <taxon>Methanobacteriota</taxon>
        <taxon>Stenosarchaea group</taxon>
        <taxon>Halobacteria</taxon>
        <taxon>Halobacteriales</taxon>
        <taxon>Haloferacaceae</taxon>
    </lineage>
</organism>
<evidence type="ECO:0000256" key="6">
    <source>
        <dbReference type="ARBA" id="ARBA00022989"/>
    </source>
</evidence>
<keyword evidence="5" id="KW-0249">Electron transport</keyword>
<keyword evidence="6 12" id="KW-1133">Transmembrane helix</keyword>
<evidence type="ECO:0000313" key="14">
    <source>
        <dbReference type="EMBL" id="SDQ23903.1"/>
    </source>
</evidence>
<evidence type="ECO:0000256" key="4">
    <source>
        <dbReference type="ARBA" id="ARBA00022692"/>
    </source>
</evidence>